<name>A0A328BPD1_9BACT</name>
<reference evidence="2" key="1">
    <citation type="submission" date="2018-05" db="EMBL/GenBank/DDBJ databases">
        <authorList>
            <person name="Nie L."/>
        </authorList>
    </citation>
    <scope>NUCLEOTIDE SEQUENCE [LARGE SCALE GENOMIC DNA]</scope>
    <source>
        <strain evidence="2">NL</strain>
    </source>
</reference>
<dbReference type="Gene3D" id="2.40.10.10">
    <property type="entry name" value="Trypsin-like serine proteases"/>
    <property type="match status" value="1"/>
</dbReference>
<dbReference type="PROSITE" id="PS51257">
    <property type="entry name" value="PROKAR_LIPOPROTEIN"/>
    <property type="match status" value="1"/>
</dbReference>
<evidence type="ECO:0000313" key="1">
    <source>
        <dbReference type="EMBL" id="RAK68331.1"/>
    </source>
</evidence>
<dbReference type="AlphaFoldDB" id="A0A328BPD1"/>
<accession>A0A328BPD1</accession>
<keyword evidence="2" id="KW-1185">Reference proteome</keyword>
<dbReference type="InterPro" id="IPR009003">
    <property type="entry name" value="Peptidase_S1_PA"/>
</dbReference>
<sequence>MKLRWLICLLLLTTACRGQERVSSKTFPPIALANRITFADAQLDQARFACGFLLQHHGDTFAVTAKHLLKFIKPKDMKTLAFGSALRSWSLFPLPEPARSAVTDQLLNENPAESLQAKATYDNDWLVFSLKANHSGVRALQARTTPLRPGEKLYVVGWTRHQASGPQRVYEFEYYKTIDNRLLLKDVLVPEQLGGLSGAPVVDEQGQVVGIVSGGTEDPATGKKYFAPCALTGLLTFLDTLPRK</sequence>
<evidence type="ECO:0000313" key="2">
    <source>
        <dbReference type="Proteomes" id="UP000248553"/>
    </source>
</evidence>
<dbReference type="RefSeq" id="WP_111477944.1">
    <property type="nucleotide sequence ID" value="NZ_QHKM01000002.1"/>
</dbReference>
<comment type="caution">
    <text evidence="1">The sequence shown here is derived from an EMBL/GenBank/DDBJ whole genome shotgun (WGS) entry which is preliminary data.</text>
</comment>
<organism evidence="1 2">
    <name type="scientific">Hymenobacter edaphi</name>
    <dbReference type="NCBI Taxonomy" id="2211146"/>
    <lineage>
        <taxon>Bacteria</taxon>
        <taxon>Pseudomonadati</taxon>
        <taxon>Bacteroidota</taxon>
        <taxon>Cytophagia</taxon>
        <taxon>Cytophagales</taxon>
        <taxon>Hymenobacteraceae</taxon>
        <taxon>Hymenobacter</taxon>
    </lineage>
</organism>
<protein>
    <submittedName>
        <fullName evidence="1">Uncharacterized protein</fullName>
    </submittedName>
</protein>
<gene>
    <name evidence="1" type="ORF">DLM85_09905</name>
</gene>
<dbReference type="Proteomes" id="UP000248553">
    <property type="component" value="Unassembled WGS sequence"/>
</dbReference>
<proteinExistence type="predicted"/>
<dbReference type="InterPro" id="IPR043504">
    <property type="entry name" value="Peptidase_S1_PA_chymotrypsin"/>
</dbReference>
<dbReference type="EMBL" id="QHKM01000002">
    <property type="protein sequence ID" value="RAK68331.1"/>
    <property type="molecule type" value="Genomic_DNA"/>
</dbReference>
<dbReference type="OrthoDB" id="1117006at2"/>
<dbReference type="Pfam" id="PF13365">
    <property type="entry name" value="Trypsin_2"/>
    <property type="match status" value="1"/>
</dbReference>
<dbReference type="SUPFAM" id="SSF50494">
    <property type="entry name" value="Trypsin-like serine proteases"/>
    <property type="match status" value="1"/>
</dbReference>